<accession>A0A523BBF0</accession>
<dbReference type="HAMAP" id="MF_00803">
    <property type="entry name" value="Nop10"/>
    <property type="match status" value="1"/>
</dbReference>
<dbReference type="GO" id="GO:0030515">
    <property type="term" value="F:snoRNA binding"/>
    <property type="evidence" value="ECO:0007669"/>
    <property type="project" value="InterPro"/>
</dbReference>
<dbReference type="PANTHER" id="PTHR13305:SF0">
    <property type="entry name" value="H_ACA RIBONUCLEOPROTEIN COMPLEX SUBUNIT 3"/>
    <property type="match status" value="1"/>
</dbReference>
<evidence type="ECO:0000256" key="1">
    <source>
        <dbReference type="ARBA" id="ARBA00002325"/>
    </source>
</evidence>
<dbReference type="AlphaFoldDB" id="A0A523BBF0"/>
<organism evidence="8 9">
    <name type="scientific">Thermoproteota archaeon</name>
    <dbReference type="NCBI Taxonomy" id="2056631"/>
    <lineage>
        <taxon>Archaea</taxon>
        <taxon>Thermoproteota</taxon>
    </lineage>
</organism>
<dbReference type="Gene3D" id="2.20.28.40">
    <property type="entry name" value="H/ACA ribonucleoprotein complex, subunit Nop10"/>
    <property type="match status" value="1"/>
</dbReference>
<keyword evidence="5 7" id="KW-0698">rRNA processing</keyword>
<dbReference type="SUPFAM" id="SSF144210">
    <property type="entry name" value="Nop10-like SnoRNP"/>
    <property type="match status" value="1"/>
</dbReference>
<dbReference type="InterPro" id="IPR036756">
    <property type="entry name" value="H/ACA_rnp_Nop10_sf"/>
</dbReference>
<name>A0A523BBF0_9CREN</name>
<keyword evidence="4 7" id="KW-0690">Ribosome biogenesis</keyword>
<dbReference type="InterPro" id="IPR023532">
    <property type="entry name" value="Nop10_arc-typ"/>
</dbReference>
<comment type="function">
    <text evidence="1 7">Involved in ribosome biogenesis; more specifically in 18S rRNA pseudouridylation and in cleavage of pre-rRNA.</text>
</comment>
<gene>
    <name evidence="7" type="primary">nop10</name>
    <name evidence="8" type="ORF">DSO08_04405</name>
</gene>
<evidence type="ECO:0000313" key="9">
    <source>
        <dbReference type="Proteomes" id="UP000315399"/>
    </source>
</evidence>
<evidence type="ECO:0000256" key="6">
    <source>
        <dbReference type="ARBA" id="ARBA00023274"/>
    </source>
</evidence>
<dbReference type="GO" id="GO:1990904">
    <property type="term" value="C:ribonucleoprotein complex"/>
    <property type="evidence" value="ECO:0007669"/>
    <property type="project" value="UniProtKB-KW"/>
</dbReference>
<evidence type="ECO:0000256" key="5">
    <source>
        <dbReference type="ARBA" id="ARBA00022552"/>
    </source>
</evidence>
<evidence type="ECO:0000256" key="4">
    <source>
        <dbReference type="ARBA" id="ARBA00022517"/>
    </source>
</evidence>
<comment type="similarity">
    <text evidence="2 7">Belongs to the NOP10 family.</text>
</comment>
<dbReference type="NCBIfam" id="NF009623">
    <property type="entry name" value="PRK13130.1"/>
    <property type="match status" value="1"/>
</dbReference>
<dbReference type="InterPro" id="IPR007264">
    <property type="entry name" value="H/ACA_rnp_Nop10"/>
</dbReference>
<sequence>MKGMIKKCSVCGEYTLREEKCPYCGGALKNPHPARFSPEDKYSKYRLALTLSARKGKD</sequence>
<dbReference type="Proteomes" id="UP000315399">
    <property type="component" value="Unassembled WGS sequence"/>
</dbReference>
<dbReference type="GO" id="GO:0006364">
    <property type="term" value="P:rRNA processing"/>
    <property type="evidence" value="ECO:0007669"/>
    <property type="project" value="UniProtKB-UniRule"/>
</dbReference>
<evidence type="ECO:0000256" key="7">
    <source>
        <dbReference type="HAMAP-Rule" id="MF_00803"/>
    </source>
</evidence>
<dbReference type="EMBL" id="QNVH01000042">
    <property type="protein sequence ID" value="TDA38245.1"/>
    <property type="molecule type" value="Genomic_DNA"/>
</dbReference>
<evidence type="ECO:0000313" key="8">
    <source>
        <dbReference type="EMBL" id="TDA38245.1"/>
    </source>
</evidence>
<proteinExistence type="inferred from homology"/>
<dbReference type="PANTHER" id="PTHR13305">
    <property type="entry name" value="RIBOSOME BIOGENESIS PROTEIN NOP10"/>
    <property type="match status" value="1"/>
</dbReference>
<comment type="caution">
    <text evidence="8">The sequence shown here is derived from an EMBL/GenBank/DDBJ whole genome shotgun (WGS) entry which is preliminary data.</text>
</comment>
<keyword evidence="6 7" id="KW-0687">Ribonucleoprotein</keyword>
<evidence type="ECO:0000256" key="2">
    <source>
        <dbReference type="ARBA" id="ARBA00009462"/>
    </source>
</evidence>
<dbReference type="Pfam" id="PF04135">
    <property type="entry name" value="Nop10p"/>
    <property type="match status" value="1"/>
</dbReference>
<dbReference type="GO" id="GO:0001522">
    <property type="term" value="P:pseudouridine synthesis"/>
    <property type="evidence" value="ECO:0007669"/>
    <property type="project" value="InterPro"/>
</dbReference>
<reference evidence="8 9" key="1">
    <citation type="journal article" date="2019" name="Nat. Microbiol.">
        <title>Expanding anaerobic alkane metabolism in the domain of Archaea.</title>
        <authorList>
            <person name="Wang Y."/>
            <person name="Wegener G."/>
            <person name="Hou J."/>
            <person name="Wang F."/>
            <person name="Xiao X."/>
        </authorList>
    </citation>
    <scope>NUCLEOTIDE SEQUENCE [LARGE SCALE GENOMIC DNA]</scope>
    <source>
        <strain evidence="8">WYZ-LMO10</strain>
    </source>
</reference>
<evidence type="ECO:0000256" key="3">
    <source>
        <dbReference type="ARBA" id="ARBA00018821"/>
    </source>
</evidence>
<protein>
    <recommendedName>
        <fullName evidence="3 7">Ribosome biogenesis protein Nop10</fullName>
    </recommendedName>
</protein>